<evidence type="ECO:0000313" key="2">
    <source>
        <dbReference type="Proteomes" id="UP001449795"/>
    </source>
</evidence>
<dbReference type="EMBL" id="CP152276">
    <property type="protein sequence ID" value="XAE40925.1"/>
    <property type="molecule type" value="Genomic_DNA"/>
</dbReference>
<protein>
    <recommendedName>
        <fullName evidence="3">Transposase</fullName>
    </recommendedName>
</protein>
<accession>A0ABZ3CZR7</accession>
<sequence>MRQEILIGVGRRRRWSDEHKLQVTDTLTLCKQEIVLLGIGQIMKEGRRHA</sequence>
<proteinExistence type="predicted"/>
<reference evidence="1 2" key="1">
    <citation type="submission" date="2024-04" db="EMBL/GenBank/DDBJ databases">
        <title>Complete genome sequence of Nguyenibacter vanlangesis HBCM-1154, a strain capable of nitrogen fixation, IAA production, and phosphorus solubilization isolated from sugarcane soil.</title>
        <authorList>
            <person name="MY HANH P."/>
        </authorList>
    </citation>
    <scope>NUCLEOTIDE SEQUENCE [LARGE SCALE GENOMIC DNA]</scope>
    <source>
        <strain evidence="1 2">HBCM 1154</strain>
    </source>
</reference>
<name>A0ABZ3CZR7_9PROT</name>
<evidence type="ECO:0000313" key="1">
    <source>
        <dbReference type="EMBL" id="XAE40925.1"/>
    </source>
</evidence>
<organism evidence="1 2">
    <name type="scientific">Nguyenibacter vanlangensis</name>
    <dbReference type="NCBI Taxonomy" id="1216886"/>
    <lineage>
        <taxon>Bacteria</taxon>
        <taxon>Pseudomonadati</taxon>
        <taxon>Pseudomonadota</taxon>
        <taxon>Alphaproteobacteria</taxon>
        <taxon>Acetobacterales</taxon>
        <taxon>Acetobacteraceae</taxon>
        <taxon>Nguyenibacter</taxon>
    </lineage>
</organism>
<evidence type="ECO:0008006" key="3">
    <source>
        <dbReference type="Google" id="ProtNLM"/>
    </source>
</evidence>
<dbReference type="Proteomes" id="UP001449795">
    <property type="component" value="Chromosome"/>
</dbReference>
<dbReference type="RefSeq" id="WP_342626954.1">
    <property type="nucleotide sequence ID" value="NZ_CP152276.1"/>
</dbReference>
<keyword evidence="2" id="KW-1185">Reference proteome</keyword>
<gene>
    <name evidence="1" type="ORF">AAC691_11275</name>
</gene>